<dbReference type="Pfam" id="PF01757">
    <property type="entry name" value="Acyl_transf_3"/>
    <property type="match status" value="1"/>
</dbReference>
<feature type="transmembrane region" description="Helical" evidence="1">
    <location>
        <begin position="116"/>
        <end position="133"/>
    </location>
</feature>
<dbReference type="PANTHER" id="PTHR23028:SF134">
    <property type="entry name" value="PUTATIVE (AFU_ORTHOLOGUE AFUA_4G08520)-RELATED"/>
    <property type="match status" value="1"/>
</dbReference>
<keyword evidence="3" id="KW-0012">Acyltransferase</keyword>
<name>A0ABT6RF26_9BACT</name>
<proteinExistence type="predicted"/>
<organism evidence="3 4">
    <name type="scientific">Pinibacter soli</name>
    <dbReference type="NCBI Taxonomy" id="3044211"/>
    <lineage>
        <taxon>Bacteria</taxon>
        <taxon>Pseudomonadati</taxon>
        <taxon>Bacteroidota</taxon>
        <taxon>Chitinophagia</taxon>
        <taxon>Chitinophagales</taxon>
        <taxon>Chitinophagaceae</taxon>
        <taxon>Pinibacter</taxon>
    </lineage>
</organism>
<dbReference type="EC" id="2.3.-.-" evidence="3"/>
<dbReference type="InterPro" id="IPR002656">
    <property type="entry name" value="Acyl_transf_3_dom"/>
</dbReference>
<feature type="transmembrane region" description="Helical" evidence="1">
    <location>
        <begin position="176"/>
        <end position="196"/>
    </location>
</feature>
<keyword evidence="3" id="KW-0808">Transferase</keyword>
<feature type="domain" description="Acyltransferase 3" evidence="2">
    <location>
        <begin position="14"/>
        <end position="350"/>
    </location>
</feature>
<dbReference type="GO" id="GO:0016746">
    <property type="term" value="F:acyltransferase activity"/>
    <property type="evidence" value="ECO:0007669"/>
    <property type="project" value="UniProtKB-KW"/>
</dbReference>
<protein>
    <submittedName>
        <fullName evidence="3">Acyltransferase</fullName>
        <ecNumber evidence="3">2.3.-.-</ecNumber>
    </submittedName>
</protein>
<keyword evidence="1" id="KW-0472">Membrane</keyword>
<evidence type="ECO:0000313" key="3">
    <source>
        <dbReference type="EMBL" id="MDI3321176.1"/>
    </source>
</evidence>
<dbReference type="EMBL" id="JASBRG010000007">
    <property type="protein sequence ID" value="MDI3321176.1"/>
    <property type="molecule type" value="Genomic_DNA"/>
</dbReference>
<dbReference type="RefSeq" id="WP_282335286.1">
    <property type="nucleotide sequence ID" value="NZ_JASBRG010000007.1"/>
</dbReference>
<sequence length="383" mass="42918">MKTNSLSAKPHYAILDGLRGVAALMVVAFHLCEPHSTSHQDQIINHGYLAVDFFFLLSGFVIGYAYDDRWGKMTTGNFFKRRLARLQPMVIMGMIIGAICYYFQASAAFPLIQQTPVWKMLLIMLIGCTMLPLPPSADIRGWAETYTLDGPAWSLFFEYVVNIFYALGARKLSKTILSILVGLSAAALIHLAVTQGDVIGGWSLDAPQLRIGFCRVMFPFFGGLLLFRVAKLRNIKNAFVWCSLLTIIVLAAPRIGTKEHLWMNGLYDSLSIVLIFPLIIFLGASGEIQSNAGKKICKFLGDISYPIYITHYPLIYIYTAWVSDKKIPLKEAYPVSVLVFVSAVAIAYACLKWYDEPVRAWLNRKMFVKTPAKVTQETEVTVK</sequence>
<dbReference type="PANTHER" id="PTHR23028">
    <property type="entry name" value="ACETYLTRANSFERASE"/>
    <property type="match status" value="1"/>
</dbReference>
<feature type="transmembrane region" description="Helical" evidence="1">
    <location>
        <begin position="238"/>
        <end position="255"/>
    </location>
</feature>
<dbReference type="Proteomes" id="UP001226434">
    <property type="component" value="Unassembled WGS sequence"/>
</dbReference>
<accession>A0ABT6RF26</accession>
<evidence type="ECO:0000313" key="4">
    <source>
        <dbReference type="Proteomes" id="UP001226434"/>
    </source>
</evidence>
<dbReference type="InterPro" id="IPR050879">
    <property type="entry name" value="Acyltransferase_3"/>
</dbReference>
<evidence type="ECO:0000259" key="2">
    <source>
        <dbReference type="Pfam" id="PF01757"/>
    </source>
</evidence>
<gene>
    <name evidence="3" type="ORF">QJ048_15385</name>
</gene>
<feature type="transmembrane region" description="Helical" evidence="1">
    <location>
        <begin position="333"/>
        <end position="354"/>
    </location>
</feature>
<feature type="transmembrane region" description="Helical" evidence="1">
    <location>
        <begin position="208"/>
        <end position="226"/>
    </location>
</feature>
<feature type="transmembrane region" description="Helical" evidence="1">
    <location>
        <begin position="43"/>
        <end position="66"/>
    </location>
</feature>
<keyword evidence="1" id="KW-1133">Transmembrane helix</keyword>
<feature type="transmembrane region" description="Helical" evidence="1">
    <location>
        <begin position="86"/>
        <end position="104"/>
    </location>
</feature>
<keyword evidence="4" id="KW-1185">Reference proteome</keyword>
<feature type="transmembrane region" description="Helical" evidence="1">
    <location>
        <begin position="303"/>
        <end position="321"/>
    </location>
</feature>
<keyword evidence="1" id="KW-0812">Transmembrane</keyword>
<feature type="transmembrane region" description="Helical" evidence="1">
    <location>
        <begin position="12"/>
        <end position="31"/>
    </location>
</feature>
<evidence type="ECO:0000256" key="1">
    <source>
        <dbReference type="SAM" id="Phobius"/>
    </source>
</evidence>
<feature type="transmembrane region" description="Helical" evidence="1">
    <location>
        <begin position="261"/>
        <end position="282"/>
    </location>
</feature>
<feature type="transmembrane region" description="Helical" evidence="1">
    <location>
        <begin position="153"/>
        <end position="169"/>
    </location>
</feature>
<reference evidence="3 4" key="1">
    <citation type="submission" date="2023-05" db="EMBL/GenBank/DDBJ databases">
        <title>Genome sequence of Pinibacter sp. MAH-24.</title>
        <authorList>
            <person name="Huq M.A."/>
        </authorList>
    </citation>
    <scope>NUCLEOTIDE SEQUENCE [LARGE SCALE GENOMIC DNA]</scope>
    <source>
        <strain evidence="3 4">MAH-24</strain>
    </source>
</reference>
<comment type="caution">
    <text evidence="3">The sequence shown here is derived from an EMBL/GenBank/DDBJ whole genome shotgun (WGS) entry which is preliminary data.</text>
</comment>